<dbReference type="GeneID" id="32536287"/>
<sequence>MQLQIKYNCHNCKTDILLKIPSSIKLEPQELNTLICTKCDDEIVTDDIHTYLANNQKTIYATDSDNLDQEWVSCGYCEKEGSCVELEKDYYFCLNCFAFASGISKCQYCNHSFTGKDTLDEENSYVFGCRFCEGYLGNNCHN</sequence>
<dbReference type="EMBL" id="CP132375">
    <property type="protein sequence ID" value="WLS99055.1"/>
    <property type="molecule type" value="Genomic_DNA"/>
</dbReference>
<dbReference type="Proteomes" id="UP001229773">
    <property type="component" value="Chromosome"/>
</dbReference>
<gene>
    <name evidence="1" type="ORF">RAM05_03415</name>
</gene>
<organism evidence="1 2">
    <name type="scientific">Snodgrassella alvi</name>
    <dbReference type="NCBI Taxonomy" id="1196083"/>
    <lineage>
        <taxon>Bacteria</taxon>
        <taxon>Pseudomonadati</taxon>
        <taxon>Pseudomonadota</taxon>
        <taxon>Betaproteobacteria</taxon>
        <taxon>Neisseriales</taxon>
        <taxon>Neisseriaceae</taxon>
        <taxon>Snodgrassella</taxon>
    </lineage>
</organism>
<name>A0ABD7Z4P0_9NEIS</name>
<dbReference type="RefSeq" id="WP_144353310.1">
    <property type="nucleotide sequence ID" value="NZ_CP132375.1"/>
</dbReference>
<protein>
    <submittedName>
        <fullName evidence="1">Uncharacterized protein</fullName>
    </submittedName>
</protein>
<evidence type="ECO:0000313" key="1">
    <source>
        <dbReference type="EMBL" id="WLS99055.1"/>
    </source>
</evidence>
<evidence type="ECO:0000313" key="2">
    <source>
        <dbReference type="Proteomes" id="UP001229773"/>
    </source>
</evidence>
<reference evidence="1 2" key="1">
    <citation type="submission" date="2023-08" db="EMBL/GenBank/DDBJ databases">
        <title>Complete genome sequences of 12 bacterial strains from the honey bee gut, resolved with long-read nanopore sequencing.</title>
        <authorList>
            <person name="Kwong W.K."/>
            <person name="Acheampong S."/>
            <person name="Polat M.F."/>
        </authorList>
    </citation>
    <scope>NUCLEOTIDE SEQUENCE [LARGE SCALE GENOMIC DNA]</scope>
    <source>
        <strain evidence="2">wkB9</strain>
    </source>
</reference>
<accession>A0ABD7Z4P0</accession>
<proteinExistence type="predicted"/>
<dbReference type="AlphaFoldDB" id="A0ABD7Z4P0"/>